<name>A0A6J8CTZ9_MYTCO</name>
<protein>
    <submittedName>
        <fullName evidence="2">Uncharacterized protein</fullName>
    </submittedName>
</protein>
<proteinExistence type="predicted"/>
<dbReference type="AlphaFoldDB" id="A0A6J8CTZ9"/>
<dbReference type="EMBL" id="CACVKT020005998">
    <property type="protein sequence ID" value="CAC5399315.1"/>
    <property type="molecule type" value="Genomic_DNA"/>
</dbReference>
<feature type="coiled-coil region" evidence="1">
    <location>
        <begin position="114"/>
        <end position="141"/>
    </location>
</feature>
<keyword evidence="1" id="KW-0175">Coiled coil</keyword>
<sequence length="406" mass="47951">MENCDEGETFYRNADIAVMMKSKIKKTTNLLKSTDRRRDDEVKELEKLEGILEVERASRCRTLEKVKECALQKRELEIDQEINYQSIRTLERTILEKTLQDEVSKSDFEQESKREIVVKEMEKWQQMLEAHQKKNGEISEQIKDRTYHKQMLEREQKRNDQTIYSLELQINERSIIVKKLQEELLKTDFEQDGSKNEETLDDHCQQEQQQFMESVKIKGKQEKDQESSQSYEDDLYYKKFDTGRGIIIEGIFPQDFSCDVEPWSSDERLKIINDGVFPEEYMLETDIYYVKGSKAAGSLDKSTILTVNITLKAMLQTRNEHFDYQYKGAVRFDNAWKFYEPQDKDITFRIDGVESFCVISILPEEKPTILSSGSQFICPIDNRIQVRFPPNVVYKEEQISFNVRIS</sequence>
<reference evidence="2 3" key="1">
    <citation type="submission" date="2020-06" db="EMBL/GenBank/DDBJ databases">
        <authorList>
            <person name="Li R."/>
            <person name="Bekaert M."/>
        </authorList>
    </citation>
    <scope>NUCLEOTIDE SEQUENCE [LARGE SCALE GENOMIC DNA]</scope>
    <source>
        <strain evidence="3">wild</strain>
    </source>
</reference>
<evidence type="ECO:0000313" key="2">
    <source>
        <dbReference type="EMBL" id="CAC5399315.1"/>
    </source>
</evidence>
<keyword evidence="3" id="KW-1185">Reference proteome</keyword>
<accession>A0A6J8CTZ9</accession>
<evidence type="ECO:0000313" key="3">
    <source>
        <dbReference type="Proteomes" id="UP000507470"/>
    </source>
</evidence>
<dbReference type="OrthoDB" id="10442064at2759"/>
<dbReference type="Proteomes" id="UP000507470">
    <property type="component" value="Unassembled WGS sequence"/>
</dbReference>
<evidence type="ECO:0000256" key="1">
    <source>
        <dbReference type="SAM" id="Coils"/>
    </source>
</evidence>
<gene>
    <name evidence="2" type="ORF">MCOR_33588</name>
</gene>
<organism evidence="2 3">
    <name type="scientific">Mytilus coruscus</name>
    <name type="common">Sea mussel</name>
    <dbReference type="NCBI Taxonomy" id="42192"/>
    <lineage>
        <taxon>Eukaryota</taxon>
        <taxon>Metazoa</taxon>
        <taxon>Spiralia</taxon>
        <taxon>Lophotrochozoa</taxon>
        <taxon>Mollusca</taxon>
        <taxon>Bivalvia</taxon>
        <taxon>Autobranchia</taxon>
        <taxon>Pteriomorphia</taxon>
        <taxon>Mytilida</taxon>
        <taxon>Mytiloidea</taxon>
        <taxon>Mytilidae</taxon>
        <taxon>Mytilinae</taxon>
        <taxon>Mytilus</taxon>
    </lineage>
</organism>